<dbReference type="PANTHER" id="PTHR36383">
    <property type="entry name" value="OS09G0529350 PROTEIN"/>
    <property type="match status" value="1"/>
</dbReference>
<sequence>MAVATTSTSLFHSILNSTSIEVTFSLPYPRVHFHGGDFSVSKRVLLRTKCSGNSPQEEGRGESLKDALSGIVGEQVDELLSKDENRVLLDGLEKASHRVEMAKRDLAEIERQELEAKELKNYIDQLESRASEIAECQREILEARAMVEKAERCLNEDRDGDGDATESEEERLESIKAALISAIVGTIAALPISSTQVSNSTQLILPSVTTFISCALFGVTFRYAVRRDLDNFQLKTGTCAAFGFVKGLGALARGPPLELNAGSFLFHAFDGAVYVAQNFFIFVFAAISLDFCFKMRLLSPFPLKRSKSSVE</sequence>
<keyword evidence="2" id="KW-1133">Transmembrane helix</keyword>
<protein>
    <recommendedName>
        <fullName evidence="5">Homer protein</fullName>
    </recommendedName>
</protein>
<evidence type="ECO:0000256" key="2">
    <source>
        <dbReference type="SAM" id="Phobius"/>
    </source>
</evidence>
<keyword evidence="2" id="KW-0472">Membrane</keyword>
<evidence type="ECO:0000313" key="4">
    <source>
        <dbReference type="Proteomes" id="UP001159364"/>
    </source>
</evidence>
<name>A0AAV8TNB0_9ROSI</name>
<keyword evidence="4" id="KW-1185">Reference proteome</keyword>
<evidence type="ECO:0000256" key="1">
    <source>
        <dbReference type="SAM" id="Coils"/>
    </source>
</evidence>
<proteinExistence type="predicted"/>
<feature type="transmembrane region" description="Helical" evidence="2">
    <location>
        <begin position="272"/>
        <end position="293"/>
    </location>
</feature>
<evidence type="ECO:0000313" key="3">
    <source>
        <dbReference type="EMBL" id="KAJ8768445.1"/>
    </source>
</evidence>
<gene>
    <name evidence="3" type="ORF">K2173_021598</name>
</gene>
<accession>A0AAV8TNB0</accession>
<reference evidence="3 4" key="1">
    <citation type="submission" date="2021-09" db="EMBL/GenBank/DDBJ databases">
        <title>Genomic insights and catalytic innovation underlie evolution of tropane alkaloids biosynthesis.</title>
        <authorList>
            <person name="Wang Y.-J."/>
            <person name="Tian T."/>
            <person name="Huang J.-P."/>
            <person name="Huang S.-X."/>
        </authorList>
    </citation>
    <scope>NUCLEOTIDE SEQUENCE [LARGE SCALE GENOMIC DNA]</scope>
    <source>
        <strain evidence="3">KIB-2018</strain>
        <tissue evidence="3">Leaf</tissue>
    </source>
</reference>
<keyword evidence="1" id="KW-0175">Coiled coil</keyword>
<keyword evidence="2" id="KW-0812">Transmembrane</keyword>
<comment type="caution">
    <text evidence="3">The sequence shown here is derived from an EMBL/GenBank/DDBJ whole genome shotgun (WGS) entry which is preliminary data.</text>
</comment>
<dbReference type="Proteomes" id="UP001159364">
    <property type="component" value="Linkage Group LG04"/>
</dbReference>
<organism evidence="3 4">
    <name type="scientific">Erythroxylum novogranatense</name>
    <dbReference type="NCBI Taxonomy" id="1862640"/>
    <lineage>
        <taxon>Eukaryota</taxon>
        <taxon>Viridiplantae</taxon>
        <taxon>Streptophyta</taxon>
        <taxon>Embryophyta</taxon>
        <taxon>Tracheophyta</taxon>
        <taxon>Spermatophyta</taxon>
        <taxon>Magnoliopsida</taxon>
        <taxon>eudicotyledons</taxon>
        <taxon>Gunneridae</taxon>
        <taxon>Pentapetalae</taxon>
        <taxon>rosids</taxon>
        <taxon>fabids</taxon>
        <taxon>Malpighiales</taxon>
        <taxon>Erythroxylaceae</taxon>
        <taxon>Erythroxylum</taxon>
    </lineage>
</organism>
<dbReference type="EMBL" id="JAIWQS010000004">
    <property type="protein sequence ID" value="KAJ8768445.1"/>
    <property type="molecule type" value="Genomic_DNA"/>
</dbReference>
<dbReference type="AlphaFoldDB" id="A0AAV8TNB0"/>
<dbReference type="PANTHER" id="PTHR36383:SF1">
    <property type="entry name" value="PROTEIN, PUTATIVE-RELATED"/>
    <property type="match status" value="1"/>
</dbReference>
<feature type="coiled-coil region" evidence="1">
    <location>
        <begin position="92"/>
        <end position="153"/>
    </location>
</feature>
<evidence type="ECO:0008006" key="5">
    <source>
        <dbReference type="Google" id="ProtNLM"/>
    </source>
</evidence>
<feature type="transmembrane region" description="Helical" evidence="2">
    <location>
        <begin position="203"/>
        <end position="225"/>
    </location>
</feature>